<comment type="caution">
    <text evidence="1">The sequence shown here is derived from an EMBL/GenBank/DDBJ whole genome shotgun (WGS) entry which is preliminary data.</text>
</comment>
<sequence length="115" mass="12122">MIGATPPVPYTHAVHARRCGEAARAGDVLAGQFFQVKSGPVVYCGRIVAAWDHESAGEMWKLEVVYPVKGIQSFPAKRSRQCGGIDGRCLCEADARSARGTSAPSAAGSDLEVTC</sequence>
<accession>A0A840FXV3</accession>
<evidence type="ECO:0000313" key="1">
    <source>
        <dbReference type="EMBL" id="MBB4225602.1"/>
    </source>
</evidence>
<evidence type="ECO:0000313" key="2">
    <source>
        <dbReference type="Proteomes" id="UP000524450"/>
    </source>
</evidence>
<protein>
    <submittedName>
        <fullName evidence="1">Uncharacterized protein</fullName>
    </submittedName>
</protein>
<reference evidence="1 2" key="1">
    <citation type="submission" date="2020-08" db="EMBL/GenBank/DDBJ databases">
        <title>Genomic Encyclopedia of Type Strains, Phase IV (KMG-V): Genome sequencing to study the core and pangenomes of soil and plant-associated prokaryotes.</title>
        <authorList>
            <person name="Whitman W."/>
        </authorList>
    </citation>
    <scope>NUCLEOTIDE SEQUENCE [LARGE SCALE GENOMIC DNA]</scope>
    <source>
        <strain evidence="1 2">34/80</strain>
    </source>
</reference>
<dbReference type="EMBL" id="JACIFZ010000013">
    <property type="protein sequence ID" value="MBB4225602.1"/>
    <property type="molecule type" value="Genomic_DNA"/>
</dbReference>
<organism evidence="1 2">
    <name type="scientific">Variovorax guangxiensis</name>
    <dbReference type="NCBI Taxonomy" id="1775474"/>
    <lineage>
        <taxon>Bacteria</taxon>
        <taxon>Pseudomonadati</taxon>
        <taxon>Pseudomonadota</taxon>
        <taxon>Betaproteobacteria</taxon>
        <taxon>Burkholderiales</taxon>
        <taxon>Comamonadaceae</taxon>
        <taxon>Variovorax</taxon>
    </lineage>
</organism>
<dbReference type="AlphaFoldDB" id="A0A840FXV3"/>
<gene>
    <name evidence="1" type="ORF">GGD71_006415</name>
</gene>
<proteinExistence type="predicted"/>
<dbReference type="Proteomes" id="UP000524450">
    <property type="component" value="Unassembled WGS sequence"/>
</dbReference>
<name>A0A840FXV3_9BURK</name>